<reference evidence="2" key="1">
    <citation type="journal article" date="2022" name="Mol. Ecol. Resour.">
        <title>The genomes of chicory, endive, great burdock and yacon provide insights into Asteraceae palaeo-polyploidization history and plant inulin production.</title>
        <authorList>
            <person name="Fan W."/>
            <person name="Wang S."/>
            <person name="Wang H."/>
            <person name="Wang A."/>
            <person name="Jiang F."/>
            <person name="Liu H."/>
            <person name="Zhao H."/>
            <person name="Xu D."/>
            <person name="Zhang Y."/>
        </authorList>
    </citation>
    <scope>NUCLEOTIDE SEQUENCE [LARGE SCALE GENOMIC DNA]</scope>
    <source>
        <strain evidence="2">cv. Punajuju</strain>
    </source>
</reference>
<dbReference type="EMBL" id="CM042009">
    <property type="protein sequence ID" value="KAI3790582.1"/>
    <property type="molecule type" value="Genomic_DNA"/>
</dbReference>
<gene>
    <name evidence="1" type="ORF">L2E82_03727</name>
</gene>
<comment type="caution">
    <text evidence="1">The sequence shown here is derived from an EMBL/GenBank/DDBJ whole genome shotgun (WGS) entry which is preliminary data.</text>
</comment>
<accession>A0ACB9H4A9</accession>
<organism evidence="1 2">
    <name type="scientific">Cichorium intybus</name>
    <name type="common">Chicory</name>
    <dbReference type="NCBI Taxonomy" id="13427"/>
    <lineage>
        <taxon>Eukaryota</taxon>
        <taxon>Viridiplantae</taxon>
        <taxon>Streptophyta</taxon>
        <taxon>Embryophyta</taxon>
        <taxon>Tracheophyta</taxon>
        <taxon>Spermatophyta</taxon>
        <taxon>Magnoliopsida</taxon>
        <taxon>eudicotyledons</taxon>
        <taxon>Gunneridae</taxon>
        <taxon>Pentapetalae</taxon>
        <taxon>asterids</taxon>
        <taxon>campanulids</taxon>
        <taxon>Asterales</taxon>
        <taxon>Asteraceae</taxon>
        <taxon>Cichorioideae</taxon>
        <taxon>Cichorieae</taxon>
        <taxon>Cichoriinae</taxon>
        <taxon>Cichorium</taxon>
    </lineage>
</organism>
<name>A0ACB9H4A9_CICIN</name>
<sequence length="172" mass="19748">MVSGGQTLWSDYYLEIPIAGLRFKSYDPYYGGMMAAYSQHLIHPQFLEVNQVRMPLPLEMAQEHVYVNAKQYHAILRRRQSCAKAELEKKLIKDRKPYLHESRHQHAMRRVRSSGGRFAKTNETYSSKHATDDKTTSPPASSTLKRVRSEPAVSFGTYQEPRGGMEIATELK</sequence>
<evidence type="ECO:0000313" key="1">
    <source>
        <dbReference type="EMBL" id="KAI3790582.1"/>
    </source>
</evidence>
<reference evidence="1 2" key="2">
    <citation type="journal article" date="2022" name="Mol. Ecol. Resour.">
        <title>The genomes of chicory, endive, great burdock and yacon provide insights into Asteraceae paleo-polyploidization history and plant inulin production.</title>
        <authorList>
            <person name="Fan W."/>
            <person name="Wang S."/>
            <person name="Wang H."/>
            <person name="Wang A."/>
            <person name="Jiang F."/>
            <person name="Liu H."/>
            <person name="Zhao H."/>
            <person name="Xu D."/>
            <person name="Zhang Y."/>
        </authorList>
    </citation>
    <scope>NUCLEOTIDE SEQUENCE [LARGE SCALE GENOMIC DNA]</scope>
    <source>
        <strain evidence="2">cv. Punajuju</strain>
        <tissue evidence="1">Leaves</tissue>
    </source>
</reference>
<proteinExistence type="predicted"/>
<dbReference type="Proteomes" id="UP001055811">
    <property type="component" value="Linkage Group LG01"/>
</dbReference>
<evidence type="ECO:0000313" key="2">
    <source>
        <dbReference type="Proteomes" id="UP001055811"/>
    </source>
</evidence>
<protein>
    <submittedName>
        <fullName evidence="1">Uncharacterized protein</fullName>
    </submittedName>
</protein>
<keyword evidence="2" id="KW-1185">Reference proteome</keyword>